<evidence type="ECO:0000256" key="3">
    <source>
        <dbReference type="SAM" id="Phobius"/>
    </source>
</evidence>
<dbReference type="GO" id="GO:0006689">
    <property type="term" value="P:ganglioside catabolic process"/>
    <property type="evidence" value="ECO:0007669"/>
    <property type="project" value="TreeGrafter"/>
</dbReference>
<dbReference type="Pfam" id="PF22925">
    <property type="entry name" value="TS_C"/>
    <property type="match status" value="1"/>
</dbReference>
<keyword evidence="1" id="KW-0677">Repeat</keyword>
<dbReference type="VEuPathDB" id="TriTrypDB:TcCLB.504099.50"/>
<dbReference type="GO" id="GO:0016020">
    <property type="term" value="C:membrane"/>
    <property type="evidence" value="ECO:0007669"/>
    <property type="project" value="TreeGrafter"/>
</dbReference>
<sequence>MLSRVAAVMAPRTHNRRGVPASSGKRREGGESEPQRPHMSRSVFASTVLLLVVVMMCCGGAATAQMENNADASTSGSALTGAITAEESASGGVERLQGVDLFVPQTTPVLPEGGGTPGTKRDSFVSPSLVSAGGVLAAFAEGHMNAQYTADGKLIKPLSSAVVAEYIDSSWDWSTLVEKVSGSTWKAYTVLDTTDGTNRVGDVLNPTTTTKDNKVFLLAGSYDMLNESGGIWKQDSPDLKLAVGDVTKPTASEPSGWITWGTPTSLNQTTLKTPKAGLKDFTSSGGSGVVMEDGTLVFPVIAFNTGNARFSMIIYSTDNGSAWALSKGMSPAECLYPRTTEWEGSLLMIVDCEKGQRVYESRDMGTTWTEAIGTLSGVWTKPQSFIWDLSLRVDALITATIEGRMVMLYIQRGYALREKEATALYLWVTDNNRSFYFGPVVVDNAANSMFASSLLYSDGKLHLLQQRGNDKGRVISLSRLTEELKTIKSTLSTWAKLDASFSASSTPTAGLVGLLSNSASGDTWIDDYRSVNAKVVNAVKVHDGFKFTGFGSGAIWPVNNRESNGPHTFVNYDFTLVATVIVHKVPKNSTTLLGAVLAEPISTLFIGLSYGTDGTWETVFNGETTTSGSTWRPGKEYQVAIMLHDGNKGSVYVDGVSVGSLATLPTPEVRGAEIADFYFVGGEDEEDKKSSSVTVKNVFLYNRPLGADELRMVKKIDGSMHGSVSRALLLLLGMWGIAALY</sequence>
<keyword evidence="3" id="KW-0472">Membrane</keyword>
<dbReference type="VEuPathDB" id="TriTrypDB:TcCLB.509257.10"/>
<gene>
    <name evidence="6" type="ORF">C4B63_43g83</name>
</gene>
<evidence type="ECO:0000259" key="4">
    <source>
        <dbReference type="Pfam" id="PF13859"/>
    </source>
</evidence>
<proteinExistence type="predicted"/>
<protein>
    <submittedName>
        <fullName evidence="6">Putative trans-sialidase, Group II</fullName>
    </submittedName>
</protein>
<dbReference type="VEuPathDB" id="TriTrypDB:TcBrA4_0141760"/>
<dbReference type="InterPro" id="IPR055239">
    <property type="entry name" value="TS_C"/>
</dbReference>
<feature type="domain" description="Trans-sialidase C-terminal" evidence="5">
    <location>
        <begin position="507"/>
        <end position="706"/>
    </location>
</feature>
<dbReference type="VEuPathDB" id="TriTrypDB:ECC02_003294"/>
<dbReference type="VEuPathDB" id="TriTrypDB:C3747_371g33"/>
<organism evidence="6 7">
    <name type="scientific">Trypanosoma cruzi</name>
    <dbReference type="NCBI Taxonomy" id="5693"/>
    <lineage>
        <taxon>Eukaryota</taxon>
        <taxon>Discoba</taxon>
        <taxon>Euglenozoa</taxon>
        <taxon>Kinetoplastea</taxon>
        <taxon>Metakinetoplastina</taxon>
        <taxon>Trypanosomatida</taxon>
        <taxon>Trypanosomatidae</taxon>
        <taxon>Trypanosoma</taxon>
        <taxon>Schizotrypanum</taxon>
    </lineage>
</organism>
<dbReference type="CDD" id="cd15482">
    <property type="entry name" value="Sialidase_non-viral"/>
    <property type="match status" value="1"/>
</dbReference>
<evidence type="ECO:0000313" key="6">
    <source>
        <dbReference type="EMBL" id="PWU91494.1"/>
    </source>
</evidence>
<dbReference type="VEuPathDB" id="TriTrypDB:TcG_13097"/>
<dbReference type="EMBL" id="PRFA01000043">
    <property type="protein sequence ID" value="PWU91494.1"/>
    <property type="molecule type" value="Genomic_DNA"/>
</dbReference>
<dbReference type="Pfam" id="PF13859">
    <property type="entry name" value="BNR_3"/>
    <property type="match status" value="1"/>
</dbReference>
<dbReference type="SUPFAM" id="SSF50939">
    <property type="entry name" value="Sialidases"/>
    <property type="match status" value="1"/>
</dbReference>
<accession>A0A2V2V5F2</accession>
<comment type="caution">
    <text evidence="6">The sequence shown here is derived from an EMBL/GenBank/DDBJ whole genome shotgun (WGS) entry which is preliminary data.</text>
</comment>
<dbReference type="GO" id="GO:0005737">
    <property type="term" value="C:cytoplasm"/>
    <property type="evidence" value="ECO:0007669"/>
    <property type="project" value="TreeGrafter"/>
</dbReference>
<dbReference type="VEuPathDB" id="TriTrypDB:Tc_MARK_9737"/>
<dbReference type="PANTHER" id="PTHR10628:SF30">
    <property type="entry name" value="EXO-ALPHA-SIALIDASE"/>
    <property type="match status" value="1"/>
</dbReference>
<evidence type="ECO:0000256" key="1">
    <source>
        <dbReference type="ARBA" id="ARBA00022737"/>
    </source>
</evidence>
<keyword evidence="3" id="KW-0812">Transmembrane</keyword>
<dbReference type="Gene3D" id="2.60.120.200">
    <property type="match status" value="1"/>
</dbReference>
<dbReference type="PANTHER" id="PTHR10628">
    <property type="entry name" value="SIALIDASE"/>
    <property type="match status" value="1"/>
</dbReference>
<dbReference type="VEuPathDB" id="TriTrypDB:BCY84_16343"/>
<dbReference type="InterPro" id="IPR008377">
    <property type="entry name" value="Sialidase_trypan"/>
</dbReference>
<dbReference type="InterPro" id="IPR026856">
    <property type="entry name" value="Sialidase_fam"/>
</dbReference>
<dbReference type="VEuPathDB" id="TriTrypDB:TcCLB.509905.150"/>
<dbReference type="SUPFAM" id="SSF49899">
    <property type="entry name" value="Concanavalin A-like lectins/glucanases"/>
    <property type="match status" value="1"/>
</dbReference>
<feature type="domain" description="Sialidase" evidence="4">
    <location>
        <begin position="127"/>
        <end position="465"/>
    </location>
</feature>
<dbReference type="InterPro" id="IPR021287">
    <property type="entry name" value="Trans-sialidase_CS"/>
</dbReference>
<evidence type="ECO:0000313" key="7">
    <source>
        <dbReference type="Proteomes" id="UP000246121"/>
    </source>
</evidence>
<dbReference type="InterPro" id="IPR013320">
    <property type="entry name" value="ConA-like_dom_sf"/>
</dbReference>
<dbReference type="InterPro" id="IPR011040">
    <property type="entry name" value="Sialidase"/>
</dbReference>
<dbReference type="AlphaFoldDB" id="A0A2V2V5F2"/>
<dbReference type="InterPro" id="IPR036278">
    <property type="entry name" value="Sialidase_sf"/>
</dbReference>
<evidence type="ECO:0000259" key="5">
    <source>
        <dbReference type="Pfam" id="PF22925"/>
    </source>
</evidence>
<feature type="compositionally biased region" description="Basic and acidic residues" evidence="2">
    <location>
        <begin position="25"/>
        <end position="36"/>
    </location>
</feature>
<dbReference type="GO" id="GO:0009313">
    <property type="term" value="P:oligosaccharide catabolic process"/>
    <property type="evidence" value="ECO:0007669"/>
    <property type="project" value="TreeGrafter"/>
</dbReference>
<dbReference type="Proteomes" id="UP000246121">
    <property type="component" value="Unassembled WGS sequence"/>
</dbReference>
<dbReference type="Pfam" id="PF11052">
    <property type="entry name" value="Tr-sialidase_C"/>
    <property type="match status" value="1"/>
</dbReference>
<reference evidence="6 7" key="1">
    <citation type="journal article" date="2018" name="Microb. Genom.">
        <title>Expanding an expanded genome: long-read sequencing of Trypanosoma cruzi.</title>
        <authorList>
            <person name="Berna L."/>
            <person name="Rodriguez M."/>
            <person name="Chiribao M.L."/>
            <person name="Parodi-Talice A."/>
            <person name="Pita S."/>
            <person name="Rijo G."/>
            <person name="Alvarez-Valin F."/>
            <person name="Robello C."/>
        </authorList>
    </citation>
    <scope>NUCLEOTIDE SEQUENCE [LARGE SCALE GENOMIC DNA]</scope>
    <source>
        <strain evidence="6 7">Dm28c</strain>
    </source>
</reference>
<dbReference type="PRINTS" id="PR01803">
    <property type="entry name" value="TCSIALIDASE"/>
</dbReference>
<feature type="transmembrane region" description="Helical" evidence="3">
    <location>
        <begin position="43"/>
        <end position="64"/>
    </location>
</feature>
<dbReference type="VEuPathDB" id="TriTrypDB:TCDM_11909"/>
<evidence type="ECO:0000256" key="2">
    <source>
        <dbReference type="SAM" id="MobiDB-lite"/>
    </source>
</evidence>
<dbReference type="VEuPathDB" id="TriTrypDB:TcCL_ESM05982"/>
<keyword evidence="3" id="KW-1133">Transmembrane helix</keyword>
<dbReference type="VEuPathDB" id="TriTrypDB:TcYC6_0129540"/>
<dbReference type="Gene3D" id="2.120.10.10">
    <property type="match status" value="1"/>
</dbReference>
<dbReference type="GO" id="GO:0004308">
    <property type="term" value="F:exo-alpha-sialidase activity"/>
    <property type="evidence" value="ECO:0007669"/>
    <property type="project" value="InterPro"/>
</dbReference>
<dbReference type="VEuPathDB" id="TriTrypDB:TCSYLVIO_008172"/>
<feature type="region of interest" description="Disordered" evidence="2">
    <location>
        <begin position="1"/>
        <end position="40"/>
    </location>
</feature>
<name>A0A2V2V5F2_TRYCR</name>
<dbReference type="VEuPathDB" id="TriTrypDB:C4B63_43g83"/>